<evidence type="ECO:0000256" key="1">
    <source>
        <dbReference type="SAM" id="SignalP"/>
    </source>
</evidence>
<comment type="caution">
    <text evidence="3">The sequence shown here is derived from an EMBL/GenBank/DDBJ whole genome shotgun (WGS) entry which is preliminary data.</text>
</comment>
<evidence type="ECO:0000259" key="2">
    <source>
        <dbReference type="Pfam" id="PF00144"/>
    </source>
</evidence>
<dbReference type="Proteomes" id="UP001207654">
    <property type="component" value="Unassembled WGS sequence"/>
</dbReference>
<dbReference type="Pfam" id="PF00144">
    <property type="entry name" value="Beta-lactamase"/>
    <property type="match status" value="1"/>
</dbReference>
<dbReference type="InterPro" id="IPR012338">
    <property type="entry name" value="Beta-lactam/transpept-like"/>
</dbReference>
<dbReference type="PANTHER" id="PTHR46825:SF15">
    <property type="entry name" value="BETA-LACTAMASE-RELATED DOMAIN-CONTAINING PROTEIN"/>
    <property type="match status" value="1"/>
</dbReference>
<evidence type="ECO:0000313" key="4">
    <source>
        <dbReference type="Proteomes" id="UP001207654"/>
    </source>
</evidence>
<dbReference type="InterPro" id="IPR001466">
    <property type="entry name" value="Beta-lactam-related"/>
</dbReference>
<protein>
    <submittedName>
        <fullName evidence="3">Serine hydrolase</fullName>
    </submittedName>
</protein>
<reference evidence="3 4" key="1">
    <citation type="submission" date="2022-11" db="EMBL/GenBank/DDBJ databases">
        <title>Minimal conservation of predation-associated metabolite biosynthetic gene clusters underscores biosynthetic potential of Myxococcota including descriptions for ten novel species: Archangium lansinium sp. nov., Myxococcus landrumus sp. nov., Nannocystis bai.</title>
        <authorList>
            <person name="Ahearne A."/>
            <person name="Stevens C."/>
            <person name="Phillips K."/>
        </authorList>
    </citation>
    <scope>NUCLEOTIDE SEQUENCE [LARGE SCALE GENOMIC DNA]</scope>
    <source>
        <strain evidence="3 4">MIWBW</strain>
    </source>
</reference>
<keyword evidence="4" id="KW-1185">Reference proteome</keyword>
<evidence type="ECO:0000313" key="3">
    <source>
        <dbReference type="EMBL" id="MCY1081062.1"/>
    </source>
</evidence>
<gene>
    <name evidence="3" type="ORF">OV287_42100</name>
</gene>
<name>A0ABT4AHA6_9BACT</name>
<feature type="signal peptide" evidence="1">
    <location>
        <begin position="1"/>
        <end position="16"/>
    </location>
</feature>
<accession>A0ABT4AHA6</accession>
<proteinExistence type="predicted"/>
<feature type="chain" id="PRO_5046586182" evidence="1">
    <location>
        <begin position="17"/>
        <end position="675"/>
    </location>
</feature>
<sequence length="675" mass="74142">MRIRALPLLLLTSCTAASTTVTPPSSTPAPQASAARARKLEAATPMQTASSTPFTVSAGWYVTEDHGRLLLEDPERELRITLLEVPGTSAERAITEAWKQTRPDFALPVKLSAHPPAQDGWDEIFQNTYDTPPREARVIAGLARRKGDTNYVILLDGSAASMDRRGAQAAQVLLGFKSARLAEESFAGKAPLPLTAERLKSLESFVEQTRQTMKIPGVALAVVQGNQVLYEKGFGVRELGRSEPVTPETLFLIGSTSKSLTTLMMARLVDEGRFGWDTPATQLLPDFALGDPEMTKKLTVRNTVCACTGMPRQDMEMIFESAGFTGEQRIAEMRQMKPTTGIGETYQYSNPMVTAGGYMAAHAAEPKLPLGQAYDRVMQTRVFDALGMKSTTFDFARARKQEHASPHGMTLKLDYVTLPVSTEEALIPVRPAGGAWSNARDMARYVMLELTKGRTPEGKPFVSEANLLARREAQVKINDTMSYGLGLMVGEDHGARLIHHGGNTLGFSSDMFFLPEANVGVVLLTNVQGDGPFRNAVRRKFLEVLFDGEDQAQAKLDFALKSRKEAFAKEMTGLREQPELEWLKPLTGSWYNKGLGRVTLQLEGSRAMFDAGEWRSSVGEKREADGSSRLILLDPPLAGFDFQVQREAGRTTLVLEMPQQRYVFEKGDGPVSSVR</sequence>
<dbReference type="SUPFAM" id="SSF56601">
    <property type="entry name" value="beta-lactamase/transpeptidase-like"/>
    <property type="match status" value="1"/>
</dbReference>
<dbReference type="GO" id="GO:0016787">
    <property type="term" value="F:hydrolase activity"/>
    <property type="evidence" value="ECO:0007669"/>
    <property type="project" value="UniProtKB-KW"/>
</dbReference>
<dbReference type="InterPro" id="IPR050491">
    <property type="entry name" value="AmpC-like"/>
</dbReference>
<keyword evidence="3" id="KW-0378">Hydrolase</keyword>
<dbReference type="RefSeq" id="WP_267539677.1">
    <property type="nucleotide sequence ID" value="NZ_JAPNKA010000001.1"/>
</dbReference>
<keyword evidence="1" id="KW-0732">Signal</keyword>
<feature type="domain" description="Beta-lactamase-related" evidence="2">
    <location>
        <begin position="206"/>
        <end position="536"/>
    </location>
</feature>
<dbReference type="EMBL" id="JAPNKA010000001">
    <property type="protein sequence ID" value="MCY1081062.1"/>
    <property type="molecule type" value="Genomic_DNA"/>
</dbReference>
<dbReference type="Gene3D" id="3.40.710.10">
    <property type="entry name" value="DD-peptidase/beta-lactamase superfamily"/>
    <property type="match status" value="1"/>
</dbReference>
<organism evidence="3 4">
    <name type="scientific">Archangium lansingense</name>
    <dbReference type="NCBI Taxonomy" id="2995310"/>
    <lineage>
        <taxon>Bacteria</taxon>
        <taxon>Pseudomonadati</taxon>
        <taxon>Myxococcota</taxon>
        <taxon>Myxococcia</taxon>
        <taxon>Myxococcales</taxon>
        <taxon>Cystobacterineae</taxon>
        <taxon>Archangiaceae</taxon>
        <taxon>Archangium</taxon>
    </lineage>
</organism>
<dbReference type="PANTHER" id="PTHR46825">
    <property type="entry name" value="D-ALANYL-D-ALANINE-CARBOXYPEPTIDASE/ENDOPEPTIDASE AMPH"/>
    <property type="match status" value="1"/>
</dbReference>